<dbReference type="PATRIC" id="fig|1195236.3.peg.29"/>
<dbReference type="InterPro" id="IPR036291">
    <property type="entry name" value="NAD(P)-bd_dom_sf"/>
</dbReference>
<evidence type="ECO:0000256" key="2">
    <source>
        <dbReference type="ARBA" id="ARBA00023002"/>
    </source>
</evidence>
<dbReference type="SUPFAM" id="SSF52283">
    <property type="entry name" value="Formate/glycerate dehydrogenase catalytic domain-like"/>
    <property type="match status" value="1"/>
</dbReference>
<organism evidence="7 8">
    <name type="scientific">Ruminiclostridium cellobioparum subsp. termitidis CT1112</name>
    <dbReference type="NCBI Taxonomy" id="1195236"/>
    <lineage>
        <taxon>Bacteria</taxon>
        <taxon>Bacillati</taxon>
        <taxon>Bacillota</taxon>
        <taxon>Clostridia</taxon>
        <taxon>Eubacteriales</taxon>
        <taxon>Oscillospiraceae</taxon>
        <taxon>Ruminiclostridium</taxon>
    </lineage>
</organism>
<dbReference type="InterPro" id="IPR006140">
    <property type="entry name" value="D-isomer_DH_NAD-bd"/>
</dbReference>
<evidence type="ECO:0000256" key="4">
    <source>
        <dbReference type="RuleBase" id="RU003719"/>
    </source>
</evidence>
<evidence type="ECO:0000313" key="7">
    <source>
        <dbReference type="EMBL" id="EMS74223.1"/>
    </source>
</evidence>
<dbReference type="AlphaFoldDB" id="S0G088"/>
<evidence type="ECO:0000259" key="5">
    <source>
        <dbReference type="Pfam" id="PF00389"/>
    </source>
</evidence>
<dbReference type="InterPro" id="IPR006139">
    <property type="entry name" value="D-isomer_2_OHA_DH_cat_dom"/>
</dbReference>
<dbReference type="PANTHER" id="PTHR42789">
    <property type="entry name" value="D-ISOMER SPECIFIC 2-HYDROXYACID DEHYDROGENASE FAMILY PROTEIN (AFU_ORTHOLOGUE AFUA_6G10090)"/>
    <property type="match status" value="1"/>
</dbReference>
<evidence type="ECO:0000256" key="3">
    <source>
        <dbReference type="ARBA" id="ARBA00023027"/>
    </source>
</evidence>
<dbReference type="STRING" id="1195236.CTER_0031"/>
<accession>S0G088</accession>
<feature type="domain" description="D-isomer specific 2-hydroxyacid dehydrogenase NAD-binding" evidence="6">
    <location>
        <begin position="111"/>
        <end position="284"/>
    </location>
</feature>
<evidence type="ECO:0000256" key="1">
    <source>
        <dbReference type="ARBA" id="ARBA00005854"/>
    </source>
</evidence>
<dbReference type="RefSeq" id="WP_004622788.1">
    <property type="nucleotide sequence ID" value="NZ_AORV01000002.1"/>
</dbReference>
<dbReference type="GO" id="GO:0004617">
    <property type="term" value="F:phosphoglycerate dehydrogenase activity"/>
    <property type="evidence" value="ECO:0007669"/>
    <property type="project" value="UniProtKB-EC"/>
</dbReference>
<dbReference type="PROSITE" id="PS00671">
    <property type="entry name" value="D_2_HYDROXYACID_DH_3"/>
    <property type="match status" value="1"/>
</dbReference>
<dbReference type="InterPro" id="IPR029753">
    <property type="entry name" value="D-isomer_DH_CS"/>
</dbReference>
<dbReference type="CDD" id="cd12172">
    <property type="entry name" value="PGDH_like_2"/>
    <property type="match status" value="1"/>
</dbReference>
<dbReference type="GO" id="GO:0051287">
    <property type="term" value="F:NAD binding"/>
    <property type="evidence" value="ECO:0007669"/>
    <property type="project" value="InterPro"/>
</dbReference>
<dbReference type="Proteomes" id="UP000014155">
    <property type="component" value="Unassembled WGS sequence"/>
</dbReference>
<dbReference type="Pfam" id="PF00389">
    <property type="entry name" value="2-Hacid_dh"/>
    <property type="match status" value="1"/>
</dbReference>
<gene>
    <name evidence="7" type="ORF">CTER_0031</name>
</gene>
<dbReference type="InterPro" id="IPR050857">
    <property type="entry name" value="D-2-hydroxyacid_DH"/>
</dbReference>
<dbReference type="Gene3D" id="3.40.50.720">
    <property type="entry name" value="NAD(P)-binding Rossmann-like Domain"/>
    <property type="match status" value="2"/>
</dbReference>
<dbReference type="PROSITE" id="PS00670">
    <property type="entry name" value="D_2_HYDROXYACID_DH_2"/>
    <property type="match status" value="1"/>
</dbReference>
<dbReference type="EMBL" id="AORV01000002">
    <property type="protein sequence ID" value="EMS74223.1"/>
    <property type="molecule type" value="Genomic_DNA"/>
</dbReference>
<keyword evidence="3" id="KW-0520">NAD</keyword>
<protein>
    <submittedName>
        <fullName evidence="7">D-3-phosphoglycerate dehydrogenase</fullName>
        <ecNumber evidence="7">1.1.1.95</ecNumber>
    </submittedName>
</protein>
<evidence type="ECO:0000313" key="8">
    <source>
        <dbReference type="Proteomes" id="UP000014155"/>
    </source>
</evidence>
<dbReference type="FunFam" id="3.40.50.720:FF:000203">
    <property type="entry name" value="D-3-phosphoglycerate dehydrogenase (SerA)"/>
    <property type="match status" value="1"/>
</dbReference>
<comment type="similarity">
    <text evidence="1 4">Belongs to the D-isomer specific 2-hydroxyacid dehydrogenase family.</text>
</comment>
<feature type="domain" description="D-isomer specific 2-hydroxyacid dehydrogenase catalytic" evidence="5">
    <location>
        <begin position="15"/>
        <end position="317"/>
    </location>
</feature>
<dbReference type="eggNOG" id="COG0111">
    <property type="taxonomic scope" value="Bacteria"/>
</dbReference>
<dbReference type="PANTHER" id="PTHR42789:SF1">
    <property type="entry name" value="D-ISOMER SPECIFIC 2-HYDROXYACID DEHYDROGENASE FAMILY PROTEIN (AFU_ORTHOLOGUE AFUA_6G10090)"/>
    <property type="match status" value="1"/>
</dbReference>
<sequence>MYKLFFGGYNYSKNCPESKAYLEQKGFEIIENSFQRPYTRDELLEIVEDLDAVITGMDEWNEELFKRGRKIKSIAKFGIGVDNIDLIKAKEYGIKVSNAPASTNAVAELVIGLIVNLKRNIVTGDRICKTGKWDRIVGSEISGKNIGLIGFGKIPRLVARKLYGFDAKIFAFDKYPDYEWAEKYNVQITGFNELIEKCDIISLHLPKMEETNHIINAGTISKMKDGAFFINTSRGSLVDEDALYEALINQKLAGAASDVFETEPPLSNNKLFTLDNFICTPHWGSDTLETIKMVGEITAKATVDVVCNGRDPENYVNK</sequence>
<keyword evidence="8" id="KW-1185">Reference proteome</keyword>
<comment type="caution">
    <text evidence="7">The sequence shown here is derived from an EMBL/GenBank/DDBJ whole genome shotgun (WGS) entry which is preliminary data.</text>
</comment>
<reference evidence="7 8" key="1">
    <citation type="journal article" date="2013" name="Genome Announc.">
        <title>Draft Genome Sequence of the Cellulolytic, Mesophilic, Anaerobic Bacterium Clostridium termitidis Strain CT1112 (DSM 5398).</title>
        <authorList>
            <person name="Lal S."/>
            <person name="Ramachandran U."/>
            <person name="Zhang X."/>
            <person name="Munir R."/>
            <person name="Sparling R."/>
            <person name="Levin D.B."/>
        </authorList>
    </citation>
    <scope>NUCLEOTIDE SEQUENCE [LARGE SCALE GENOMIC DNA]</scope>
    <source>
        <strain evidence="7 8">CT1112</strain>
    </source>
</reference>
<keyword evidence="2 4" id="KW-0560">Oxidoreductase</keyword>
<proteinExistence type="inferred from homology"/>
<evidence type="ECO:0000259" key="6">
    <source>
        <dbReference type="Pfam" id="PF02826"/>
    </source>
</evidence>
<name>S0G088_RUMCE</name>
<dbReference type="Pfam" id="PF02826">
    <property type="entry name" value="2-Hacid_dh_C"/>
    <property type="match status" value="1"/>
</dbReference>
<dbReference type="EC" id="1.1.1.95" evidence="7"/>
<dbReference type="SUPFAM" id="SSF51735">
    <property type="entry name" value="NAD(P)-binding Rossmann-fold domains"/>
    <property type="match status" value="1"/>
</dbReference>